<feature type="compositionally biased region" description="Basic and acidic residues" evidence="1">
    <location>
        <begin position="40"/>
        <end position="55"/>
    </location>
</feature>
<gene>
    <name evidence="2" type="ORF">CK820_G0049440</name>
</gene>
<proteinExistence type="predicted"/>
<dbReference type="AlphaFoldDB" id="A0A2J8PYK8"/>
<feature type="non-terminal residue" evidence="2">
    <location>
        <position position="1"/>
    </location>
</feature>
<evidence type="ECO:0000256" key="1">
    <source>
        <dbReference type="SAM" id="MobiDB-lite"/>
    </source>
</evidence>
<evidence type="ECO:0000313" key="3">
    <source>
        <dbReference type="Proteomes" id="UP000236370"/>
    </source>
</evidence>
<sequence length="66" mass="7053">EEPQAGASMGGMCLSLAPRSSRASWQASGTAIESSAAVPRLEKRPCWPPQRRQEVDSPVPQPPRAP</sequence>
<organism evidence="2 3">
    <name type="scientific">Pan troglodytes</name>
    <name type="common">Chimpanzee</name>
    <dbReference type="NCBI Taxonomy" id="9598"/>
    <lineage>
        <taxon>Eukaryota</taxon>
        <taxon>Metazoa</taxon>
        <taxon>Chordata</taxon>
        <taxon>Craniata</taxon>
        <taxon>Vertebrata</taxon>
        <taxon>Euteleostomi</taxon>
        <taxon>Mammalia</taxon>
        <taxon>Eutheria</taxon>
        <taxon>Euarchontoglires</taxon>
        <taxon>Primates</taxon>
        <taxon>Haplorrhini</taxon>
        <taxon>Catarrhini</taxon>
        <taxon>Hominidae</taxon>
        <taxon>Pan</taxon>
    </lineage>
</organism>
<evidence type="ECO:0000313" key="2">
    <source>
        <dbReference type="EMBL" id="PNI89102.1"/>
    </source>
</evidence>
<dbReference type="Proteomes" id="UP000236370">
    <property type="component" value="Unassembled WGS sequence"/>
</dbReference>
<reference evidence="2 3" key="1">
    <citation type="submission" date="2017-12" db="EMBL/GenBank/DDBJ databases">
        <title>High-resolution comparative analysis of great ape genomes.</title>
        <authorList>
            <person name="Pollen A."/>
            <person name="Hastie A."/>
            <person name="Hormozdiari F."/>
            <person name="Dougherty M."/>
            <person name="Liu R."/>
            <person name="Chaisson M."/>
            <person name="Hoppe E."/>
            <person name="Hill C."/>
            <person name="Pang A."/>
            <person name="Hillier L."/>
            <person name="Baker C."/>
            <person name="Armstrong J."/>
            <person name="Shendure J."/>
            <person name="Paten B."/>
            <person name="Wilson R."/>
            <person name="Chao H."/>
            <person name="Schneider V."/>
            <person name="Ventura M."/>
            <person name="Kronenberg Z."/>
            <person name="Murali S."/>
            <person name="Gordon D."/>
            <person name="Cantsilieris S."/>
            <person name="Munson K."/>
            <person name="Nelson B."/>
            <person name="Raja A."/>
            <person name="Underwood J."/>
            <person name="Diekhans M."/>
            <person name="Fiddes I."/>
            <person name="Haussler D."/>
            <person name="Eichler E."/>
        </authorList>
    </citation>
    <scope>NUCLEOTIDE SEQUENCE [LARGE SCALE GENOMIC DNA]</scope>
    <source>
        <strain evidence="2">Yerkes chimp pedigree #C0471</strain>
    </source>
</reference>
<accession>A0A2J8PYK8</accession>
<protein>
    <submittedName>
        <fullName evidence="2">CD3EAP isoform 4</fullName>
    </submittedName>
</protein>
<feature type="compositionally biased region" description="Polar residues" evidence="1">
    <location>
        <begin position="21"/>
        <end position="33"/>
    </location>
</feature>
<name>A0A2J8PYK8_PANTR</name>
<dbReference type="EMBL" id="NBAG03000106">
    <property type="protein sequence ID" value="PNI89102.1"/>
    <property type="molecule type" value="Genomic_DNA"/>
</dbReference>
<comment type="caution">
    <text evidence="2">The sequence shown here is derived from an EMBL/GenBank/DDBJ whole genome shotgun (WGS) entry which is preliminary data.</text>
</comment>
<feature type="region of interest" description="Disordered" evidence="1">
    <location>
        <begin position="1"/>
        <end position="66"/>
    </location>
</feature>